<proteinExistence type="predicted"/>
<sequence length="60" mass="6372">MRFDVHVPPALSLRPYIPRPVPPPAPARRLAVAAVLAPGLAPVLVPPRRPVTSSTSWTAS</sequence>
<name>A0A917ZM90_9ACTN</name>
<evidence type="ECO:0000313" key="2">
    <source>
        <dbReference type="Proteomes" id="UP000641932"/>
    </source>
</evidence>
<evidence type="ECO:0000313" key="1">
    <source>
        <dbReference type="EMBL" id="GGO84741.1"/>
    </source>
</evidence>
<reference evidence="1" key="2">
    <citation type="submission" date="2020-09" db="EMBL/GenBank/DDBJ databases">
        <authorList>
            <person name="Sun Q."/>
            <person name="Zhou Y."/>
        </authorList>
    </citation>
    <scope>NUCLEOTIDE SEQUENCE</scope>
    <source>
        <strain evidence="1">CGMCC 4.7201</strain>
    </source>
</reference>
<reference evidence="1" key="1">
    <citation type="journal article" date="2014" name="Int. J. Syst. Evol. Microbiol.">
        <title>Complete genome sequence of Corynebacterium casei LMG S-19264T (=DSM 44701T), isolated from a smear-ripened cheese.</title>
        <authorList>
            <consortium name="US DOE Joint Genome Institute (JGI-PGF)"/>
            <person name="Walter F."/>
            <person name="Albersmeier A."/>
            <person name="Kalinowski J."/>
            <person name="Ruckert C."/>
        </authorList>
    </citation>
    <scope>NUCLEOTIDE SEQUENCE</scope>
    <source>
        <strain evidence="1">CGMCC 4.7201</strain>
    </source>
</reference>
<keyword evidence="2" id="KW-1185">Reference proteome</keyword>
<dbReference type="EMBL" id="BMMS01000006">
    <property type="protein sequence ID" value="GGO84741.1"/>
    <property type="molecule type" value="Genomic_DNA"/>
</dbReference>
<gene>
    <name evidence="1" type="ORF">GCM10012280_16910</name>
</gene>
<accession>A0A917ZM90</accession>
<protein>
    <submittedName>
        <fullName evidence="1">Uncharacterized protein</fullName>
    </submittedName>
</protein>
<dbReference type="AlphaFoldDB" id="A0A917ZM90"/>
<organism evidence="1 2">
    <name type="scientific">Wenjunlia tyrosinilytica</name>
    <dbReference type="NCBI Taxonomy" id="1544741"/>
    <lineage>
        <taxon>Bacteria</taxon>
        <taxon>Bacillati</taxon>
        <taxon>Actinomycetota</taxon>
        <taxon>Actinomycetes</taxon>
        <taxon>Kitasatosporales</taxon>
        <taxon>Streptomycetaceae</taxon>
        <taxon>Wenjunlia</taxon>
    </lineage>
</organism>
<comment type="caution">
    <text evidence="1">The sequence shown here is derived from an EMBL/GenBank/DDBJ whole genome shotgun (WGS) entry which is preliminary data.</text>
</comment>
<dbReference type="Proteomes" id="UP000641932">
    <property type="component" value="Unassembled WGS sequence"/>
</dbReference>